<evidence type="ECO:0000256" key="2">
    <source>
        <dbReference type="SAM" id="Phobius"/>
    </source>
</evidence>
<feature type="compositionally biased region" description="Basic and acidic residues" evidence="1">
    <location>
        <begin position="14"/>
        <end position="32"/>
    </location>
</feature>
<evidence type="ECO:0000313" key="5">
    <source>
        <dbReference type="Proteomes" id="UP000246351"/>
    </source>
</evidence>
<dbReference type="RefSeq" id="WP_075773700.1">
    <property type="nucleotide sequence ID" value="NZ_JAQIAA010000066.1"/>
</dbReference>
<evidence type="ECO:0000313" key="3">
    <source>
        <dbReference type="EMBL" id="PWZ75543.1"/>
    </source>
</evidence>
<gene>
    <name evidence="3" type="ORF">DD902_05205</name>
    <name evidence="4" type="ORF">DD924_02745</name>
</gene>
<dbReference type="AlphaFoldDB" id="A0A317YTL0"/>
<sequence length="76" mass="8716">MSKQSDQPEVIDPSDPRYRHPDEINHRQDNRFQNDTGPFQRTYVRTIGCTPVGCLPGCLFSIILSILLTLLLNLIF</sequence>
<feature type="transmembrane region" description="Helical" evidence="2">
    <location>
        <begin position="52"/>
        <end position="75"/>
    </location>
</feature>
<dbReference type="EMBL" id="QEIV01000211">
    <property type="protein sequence ID" value="PWZ99423.1"/>
    <property type="molecule type" value="Genomic_DNA"/>
</dbReference>
<accession>A0A317YTL0</accession>
<evidence type="ECO:0000313" key="6">
    <source>
        <dbReference type="Proteomes" id="UP000246800"/>
    </source>
</evidence>
<keyword evidence="2" id="KW-1133">Transmembrane helix</keyword>
<organism evidence="3 6">
    <name type="scientific">Staphylococcus pseudintermedius</name>
    <dbReference type="NCBI Taxonomy" id="283734"/>
    <lineage>
        <taxon>Bacteria</taxon>
        <taxon>Bacillati</taxon>
        <taxon>Bacillota</taxon>
        <taxon>Bacilli</taxon>
        <taxon>Bacillales</taxon>
        <taxon>Staphylococcaceae</taxon>
        <taxon>Staphylococcus</taxon>
        <taxon>Staphylococcus intermedius group</taxon>
    </lineage>
</organism>
<proteinExistence type="predicted"/>
<feature type="region of interest" description="Disordered" evidence="1">
    <location>
        <begin position="1"/>
        <end position="37"/>
    </location>
</feature>
<comment type="caution">
    <text evidence="3">The sequence shown here is derived from an EMBL/GenBank/DDBJ whole genome shotgun (WGS) entry which is preliminary data.</text>
</comment>
<name>A0A317YTL0_STAPS</name>
<keyword evidence="2" id="KW-0812">Transmembrane</keyword>
<evidence type="ECO:0000256" key="1">
    <source>
        <dbReference type="SAM" id="MobiDB-lite"/>
    </source>
</evidence>
<evidence type="ECO:0000313" key="4">
    <source>
        <dbReference type="EMBL" id="PWZ99423.1"/>
    </source>
</evidence>
<dbReference type="EMBL" id="QEIT01000025">
    <property type="protein sequence ID" value="PWZ75543.1"/>
    <property type="molecule type" value="Genomic_DNA"/>
</dbReference>
<reference evidence="5 6" key="1">
    <citation type="journal article" date="2018" name="Vet. Microbiol.">
        <title>Clonal diversity and geographic distribution of methicillin-resistant Staphylococcus pseudintermedius from Australian animals: Discovery of novel sequence types.</title>
        <authorList>
            <person name="Worthing K.A."/>
            <person name="Abraham S."/>
            <person name="Coombs G.W."/>
            <person name="Pang S."/>
            <person name="Saputra S."/>
            <person name="Jordan D."/>
            <person name="Trott D.J."/>
            <person name="Norris J.M."/>
        </authorList>
    </citation>
    <scope>NUCLEOTIDE SEQUENCE [LARGE SCALE GENOMIC DNA]</scope>
    <source>
        <strain evidence="3 6">ST525 1</strain>
        <strain evidence="4 5">ST71 3</strain>
    </source>
</reference>
<dbReference type="Proteomes" id="UP000246351">
    <property type="component" value="Unassembled WGS sequence"/>
</dbReference>
<keyword evidence="2" id="KW-0472">Membrane</keyword>
<dbReference type="Proteomes" id="UP000246800">
    <property type="component" value="Unassembled WGS sequence"/>
</dbReference>
<protein>
    <submittedName>
        <fullName evidence="3">Uncharacterized protein</fullName>
    </submittedName>
</protein>